<dbReference type="EMBL" id="JABFAA010000013">
    <property type="protein sequence ID" value="MBA0699861.1"/>
    <property type="molecule type" value="Genomic_DNA"/>
</dbReference>
<feature type="non-terminal residue" evidence="1">
    <location>
        <position position="1"/>
    </location>
</feature>
<dbReference type="PANTHER" id="PTHR31972:SF3">
    <property type="entry name" value="OS09G0416600 PROTEIN"/>
    <property type="match status" value="1"/>
</dbReference>
<protein>
    <submittedName>
        <fullName evidence="1">Uncharacterized protein</fullName>
    </submittedName>
</protein>
<evidence type="ECO:0000313" key="1">
    <source>
        <dbReference type="EMBL" id="MBA0699861.1"/>
    </source>
</evidence>
<comment type="caution">
    <text evidence="1">The sequence shown here is derived from an EMBL/GenBank/DDBJ whole genome shotgun (WGS) entry which is preliminary data.</text>
</comment>
<dbReference type="Proteomes" id="UP000593577">
    <property type="component" value="Unassembled WGS sequence"/>
</dbReference>
<reference evidence="1 2" key="1">
    <citation type="journal article" date="2019" name="Genome Biol. Evol.">
        <title>Insights into the evolution of the New World diploid cottons (Gossypium, subgenus Houzingenia) based on genome sequencing.</title>
        <authorList>
            <person name="Grover C.E."/>
            <person name="Arick M.A. 2nd"/>
            <person name="Thrash A."/>
            <person name="Conover J.L."/>
            <person name="Sanders W.S."/>
            <person name="Peterson D.G."/>
            <person name="Frelichowski J.E."/>
            <person name="Scheffler J.A."/>
            <person name="Scheffler B.E."/>
            <person name="Wendel J.F."/>
        </authorList>
    </citation>
    <scope>NUCLEOTIDE SEQUENCE [LARGE SCALE GENOMIC DNA]</scope>
    <source>
        <strain evidence="1">185</strain>
        <tissue evidence="1">Leaf</tissue>
    </source>
</reference>
<name>A0A7J8YJY7_GOSAI</name>
<dbReference type="AlphaFoldDB" id="A0A7J8YJY7"/>
<gene>
    <name evidence="1" type="ORF">Goari_001466</name>
</gene>
<keyword evidence="2" id="KW-1185">Reference proteome</keyword>
<dbReference type="Pfam" id="PF05910">
    <property type="entry name" value="DUF868"/>
    <property type="match status" value="1"/>
</dbReference>
<dbReference type="PANTHER" id="PTHR31972">
    <property type="entry name" value="EXPRESSED PROTEIN"/>
    <property type="match status" value="1"/>
</dbReference>
<dbReference type="InterPro" id="IPR008586">
    <property type="entry name" value="DUF868_pln"/>
</dbReference>
<evidence type="ECO:0000313" key="2">
    <source>
        <dbReference type="Proteomes" id="UP000593577"/>
    </source>
</evidence>
<organism evidence="1 2">
    <name type="scientific">Gossypium aridum</name>
    <name type="common">American cotton</name>
    <name type="synonym">Erioxylum aridum</name>
    <dbReference type="NCBI Taxonomy" id="34290"/>
    <lineage>
        <taxon>Eukaryota</taxon>
        <taxon>Viridiplantae</taxon>
        <taxon>Streptophyta</taxon>
        <taxon>Embryophyta</taxon>
        <taxon>Tracheophyta</taxon>
        <taxon>Spermatophyta</taxon>
        <taxon>Magnoliopsida</taxon>
        <taxon>eudicotyledons</taxon>
        <taxon>Gunneridae</taxon>
        <taxon>Pentapetalae</taxon>
        <taxon>rosids</taxon>
        <taxon>malvids</taxon>
        <taxon>Malvales</taxon>
        <taxon>Malvaceae</taxon>
        <taxon>Malvoideae</taxon>
        <taxon>Gossypium</taxon>
    </lineage>
</organism>
<sequence length="202" mass="23123">REKLSSCFEKRTVYGNDVYSTKARFGGKNREISIDCKVNEDAKLCFRVDKKRVLQIKGLKWKLRGHERIEVADRVWIQVLWDVYNWLFNQGLNKGQAVFMFKFENEGFDNLEWDVSKEVVSPLKENKGEVWRQKSRCRFSMKGIEWRKMRKSLVSSGGSSSSSSVSMSPACSGGSSLVMGWASVEESELSNTPTGFFSLVYA</sequence>
<proteinExistence type="predicted"/>
<accession>A0A7J8YJY7</accession>